<proteinExistence type="predicted"/>
<evidence type="ECO:0000313" key="2">
    <source>
        <dbReference type="Proteomes" id="UP001153269"/>
    </source>
</evidence>
<dbReference type="Proteomes" id="UP001153269">
    <property type="component" value="Unassembled WGS sequence"/>
</dbReference>
<dbReference type="EMBL" id="CADEAL010001879">
    <property type="protein sequence ID" value="CAB1436300.1"/>
    <property type="molecule type" value="Genomic_DNA"/>
</dbReference>
<name>A0A9N7USK6_PLEPL</name>
<keyword evidence="2" id="KW-1185">Reference proteome</keyword>
<organism evidence="1 2">
    <name type="scientific">Pleuronectes platessa</name>
    <name type="common">European plaice</name>
    <dbReference type="NCBI Taxonomy" id="8262"/>
    <lineage>
        <taxon>Eukaryota</taxon>
        <taxon>Metazoa</taxon>
        <taxon>Chordata</taxon>
        <taxon>Craniata</taxon>
        <taxon>Vertebrata</taxon>
        <taxon>Euteleostomi</taxon>
        <taxon>Actinopterygii</taxon>
        <taxon>Neopterygii</taxon>
        <taxon>Teleostei</taxon>
        <taxon>Neoteleostei</taxon>
        <taxon>Acanthomorphata</taxon>
        <taxon>Carangaria</taxon>
        <taxon>Pleuronectiformes</taxon>
        <taxon>Pleuronectoidei</taxon>
        <taxon>Pleuronectidae</taxon>
        <taxon>Pleuronectes</taxon>
    </lineage>
</organism>
<evidence type="ECO:0000313" key="1">
    <source>
        <dbReference type="EMBL" id="CAB1436300.1"/>
    </source>
</evidence>
<dbReference type="AlphaFoldDB" id="A0A9N7USK6"/>
<gene>
    <name evidence="1" type="ORF">PLEPLA_LOCUS24332</name>
</gene>
<protein>
    <submittedName>
        <fullName evidence="1">Uncharacterized protein</fullName>
    </submittedName>
</protein>
<accession>A0A9N7USK6</accession>
<reference evidence="1" key="1">
    <citation type="submission" date="2020-03" db="EMBL/GenBank/DDBJ databases">
        <authorList>
            <person name="Weist P."/>
        </authorList>
    </citation>
    <scope>NUCLEOTIDE SEQUENCE</scope>
</reference>
<sequence length="160" mass="16954">MEEDEGFADITEDPIVLNLGVLQASASQTPDPSANSSGLLSLAPGTSTLVPGTSNLAPGTSTLAPGSSSMALYTVASSSSSEDQDDIHAEDEDMAVDDQNLPGHQHVDRLAEYLLGLRDKTSLCLSNQQANAIVSLWDMLNEGDNQRVVYAARHQERLLS</sequence>
<comment type="caution">
    <text evidence="1">The sequence shown here is derived from an EMBL/GenBank/DDBJ whole genome shotgun (WGS) entry which is preliminary data.</text>
</comment>